<organism evidence="2 3">
    <name type="scientific">Anthropogastromicrobium aceti</name>
    <dbReference type="NCBI Taxonomy" id="2981768"/>
    <lineage>
        <taxon>Bacteria</taxon>
        <taxon>Bacillati</taxon>
        <taxon>Bacillota</taxon>
        <taxon>Clostridia</taxon>
        <taxon>Lachnospirales</taxon>
        <taxon>Lachnospiraceae</taxon>
        <taxon>Anthropogastromicrobium</taxon>
    </lineage>
</organism>
<dbReference type="Pfam" id="PF08011">
    <property type="entry name" value="PDDEXK_9"/>
    <property type="match status" value="1"/>
</dbReference>
<comment type="caution">
    <text evidence="2">The sequence shown here is derived from an EMBL/GenBank/DDBJ whole genome shotgun (WGS) entry which is preliminary data.</text>
</comment>
<keyword evidence="2" id="KW-0067">ATP-binding</keyword>
<dbReference type="EMBL" id="JAJEQN010000072">
    <property type="protein sequence ID" value="MCC2223098.1"/>
    <property type="molecule type" value="Genomic_DNA"/>
</dbReference>
<sequence length="531" mass="61080">MRRFVNPGNTAFEVAVNSQIYVDKTGLLAYTNSVINTKQALICSSRPRRFGKSITADMLCAYYSRGCDSDSIFASYEIAKSDSYKKHLNQYDVIYLDIQWCMMDAGSAEQTVSYLNYHVIEELKEIYPQILLDGIRTAYGAMSCINAQTGVKFIVIIDEWDVLIRDEAANEAVLQDYINFLRGMFKGSEPTKFIALAYLTGILPIKKLKTQSALNNFMQFTMITPGVLARYIGFTEEEVGKLCEQFGVDFREVKRWYDGYELGDYHVYNPNAVVNAMINKSFQSYWSQTGTYESIVPFINMNFDGLKTAVIEMLSGATTQINVNSFQNDMVNFVDKDDVLTLLVHLGYLAYNQNMQYAYIPNEEIRQELLFAVRRKKWSKLNLFLQDSEELLDATLDMDEEATAEKIEKIHTEYVSAIQYNNENSLSCVLSIAYLSAMQYYFKPIRELPTGRGFADFVFIPKKEYANEYPALVTELKWNKNAQTALNQIKEKQYPQSLLQYTGQILLIGINYDKKTKEHSCKIERFERVLQ</sequence>
<dbReference type="GO" id="GO:0005524">
    <property type="term" value="F:ATP binding"/>
    <property type="evidence" value="ECO:0007669"/>
    <property type="project" value="UniProtKB-KW"/>
</dbReference>
<dbReference type="RefSeq" id="WP_308732592.1">
    <property type="nucleotide sequence ID" value="NZ_JAJEQN010000072.1"/>
</dbReference>
<keyword evidence="3" id="KW-1185">Reference proteome</keyword>
<dbReference type="PANTHER" id="PTHR34825:SF1">
    <property type="entry name" value="AAA-ATPASE-LIKE DOMAIN-CONTAINING PROTEIN"/>
    <property type="match status" value="1"/>
</dbReference>
<dbReference type="PANTHER" id="PTHR34825">
    <property type="entry name" value="CONSERVED PROTEIN, WITH A WEAK D-GALACTARATE DEHYDRATASE/ALTRONATE HYDROLASE DOMAIN"/>
    <property type="match status" value="1"/>
</dbReference>
<dbReference type="InterPro" id="IPR018631">
    <property type="entry name" value="AAA-ATPase-like_dom"/>
</dbReference>
<dbReference type="Proteomes" id="UP001198200">
    <property type="component" value="Unassembled WGS sequence"/>
</dbReference>
<evidence type="ECO:0000313" key="3">
    <source>
        <dbReference type="Proteomes" id="UP001198200"/>
    </source>
</evidence>
<keyword evidence="2" id="KW-0547">Nucleotide-binding</keyword>
<accession>A0AAE3E6D4</accession>
<gene>
    <name evidence="2" type="ORF">LKD48_15980</name>
</gene>
<evidence type="ECO:0000313" key="2">
    <source>
        <dbReference type="EMBL" id="MCC2223098.1"/>
    </source>
</evidence>
<dbReference type="AlphaFoldDB" id="A0AAE3E6D4"/>
<dbReference type="Pfam" id="PF09820">
    <property type="entry name" value="AAA-ATPase_like"/>
    <property type="match status" value="1"/>
</dbReference>
<protein>
    <submittedName>
        <fullName evidence="2">ATP-binding protein</fullName>
    </submittedName>
</protein>
<feature type="domain" description="AAA-ATPase-like" evidence="1">
    <location>
        <begin position="17"/>
        <end position="207"/>
    </location>
</feature>
<dbReference type="InterPro" id="IPR012547">
    <property type="entry name" value="PDDEXK_9"/>
</dbReference>
<reference evidence="2 3" key="1">
    <citation type="submission" date="2021-10" db="EMBL/GenBank/DDBJ databases">
        <title>Anaerobic single-cell dispensing facilitates the cultivation of human gut bacteria.</title>
        <authorList>
            <person name="Afrizal A."/>
        </authorList>
    </citation>
    <scope>NUCLEOTIDE SEQUENCE [LARGE SCALE GENOMIC DNA]</scope>
    <source>
        <strain evidence="2 3">CLA-AA-H224</strain>
    </source>
</reference>
<proteinExistence type="predicted"/>
<name>A0AAE3E6D4_9FIRM</name>
<evidence type="ECO:0000259" key="1">
    <source>
        <dbReference type="Pfam" id="PF09820"/>
    </source>
</evidence>